<proteinExistence type="predicted"/>
<evidence type="ECO:0000313" key="2">
    <source>
        <dbReference type="Proteomes" id="UP000515971"/>
    </source>
</evidence>
<keyword evidence="2" id="KW-1185">Reference proteome</keyword>
<name>A0A7G9SFY0_9SPHN</name>
<accession>A0A7G9SFY0</accession>
<dbReference type="EMBL" id="CP060718">
    <property type="protein sequence ID" value="QNN66755.1"/>
    <property type="molecule type" value="Genomic_DNA"/>
</dbReference>
<reference evidence="1 2" key="1">
    <citation type="submission" date="2020-08" db="EMBL/GenBank/DDBJ databases">
        <title>Genome sequence of Sphingomonas lutea KCTC 23642T.</title>
        <authorList>
            <person name="Hyun D.-W."/>
            <person name="Bae J.-W."/>
        </authorList>
    </citation>
    <scope>NUCLEOTIDE SEQUENCE [LARGE SCALE GENOMIC DNA]</scope>
    <source>
        <strain evidence="1 2">KCTC 23642</strain>
    </source>
</reference>
<dbReference type="InterPro" id="IPR019285">
    <property type="entry name" value="DUF2336"/>
</dbReference>
<gene>
    <name evidence="1" type="ORF">H9L13_08710</name>
</gene>
<sequence>MLPEEWPIAAGAAEHHAPARQAGGGRLNTVRADFFLNPANRLTEQERALMTAMLHCLVGDIADEVRAALPPGTAAANDDSNLALVETLSAAGLLDRPMLVRLLLRRADEQRITTAANARSGRREARAIQGLVSHADGAVAAAAMALILARGRRNDRFGQCLLHFDDLAAEDARALVHMLCAAIRGQLLAVLGSAETDRLLAHAAERVLASHDGGNGIEALTAKLVRLLDEEGDLGDDLLVAAALEGEMTFVAQAVARRSGVRPGLALDELLCGEERRAMAVLRTAGVPRPFTARMLAGIGDLLGIPDPGRAIDAYDKLTDAEVEDARTWLTTDPDYRMAVTQLEFGRGQRTL</sequence>
<dbReference type="Pfam" id="PF10098">
    <property type="entry name" value="DUF2336"/>
    <property type="match status" value="1"/>
</dbReference>
<dbReference type="AlphaFoldDB" id="A0A7G9SFY0"/>
<evidence type="ECO:0000313" key="1">
    <source>
        <dbReference type="EMBL" id="QNN66755.1"/>
    </source>
</evidence>
<organism evidence="1 2">
    <name type="scientific">Sphingomonas lutea</name>
    <dbReference type="NCBI Taxonomy" id="1045317"/>
    <lineage>
        <taxon>Bacteria</taxon>
        <taxon>Pseudomonadati</taxon>
        <taxon>Pseudomonadota</taxon>
        <taxon>Alphaproteobacteria</taxon>
        <taxon>Sphingomonadales</taxon>
        <taxon>Sphingomonadaceae</taxon>
        <taxon>Sphingomonas</taxon>
    </lineage>
</organism>
<dbReference type="RefSeq" id="WP_187537347.1">
    <property type="nucleotide sequence ID" value="NZ_BAABJT010000001.1"/>
</dbReference>
<dbReference type="Proteomes" id="UP000515971">
    <property type="component" value="Chromosome"/>
</dbReference>
<protein>
    <submittedName>
        <fullName evidence="1">DUF2336 domain-containing protein</fullName>
    </submittedName>
</protein>
<dbReference type="KEGG" id="slut:H9L13_08710"/>